<dbReference type="Gene3D" id="2.40.160.60">
    <property type="entry name" value="Outer membrane protein transport protein (OMPP1/FadL/TodX)"/>
    <property type="match status" value="1"/>
</dbReference>
<protein>
    <recommendedName>
        <fullName evidence="4">Long-chain fatty acid transporter</fullName>
    </recommendedName>
</protein>
<organism evidence="2 3">
    <name type="scientific">Sorangium cellulosum</name>
    <name type="common">Polyangium cellulosum</name>
    <dbReference type="NCBI Taxonomy" id="56"/>
    <lineage>
        <taxon>Bacteria</taxon>
        <taxon>Pseudomonadati</taxon>
        <taxon>Myxococcota</taxon>
        <taxon>Polyangia</taxon>
        <taxon>Polyangiales</taxon>
        <taxon>Polyangiaceae</taxon>
        <taxon>Sorangium</taxon>
    </lineage>
</organism>
<accession>A0A4P2QRH4</accession>
<keyword evidence="1" id="KW-0732">Signal</keyword>
<evidence type="ECO:0008006" key="4">
    <source>
        <dbReference type="Google" id="ProtNLM"/>
    </source>
</evidence>
<dbReference type="Proteomes" id="UP000295497">
    <property type="component" value="Chromosome"/>
</dbReference>
<name>A0A4P2QRH4_SORCE</name>
<sequence length="440" mass="44429">MLRPIRWMRRGFAPLVAAGLALAPAGAARASPEDVLGFGARASAMGATGAAIAEGYEAVYANPALLSLSRERRLTLGLEGAIFDLRAGGRRLSYAPLRGSLIGATVPIPFGGALADRVTIGLGFFAPFDVVVRGRILYPETPQFPVADRTQSVAAQAALGASLGHGVRVGAGFAALAALSGSVTVATDASGRVGTLVEDTLVASYGPILGASYDIGAYRVGATFRGELAGRFDVVIHAEDLGGIAVPPLHIAGIAQYDPAQVALEVARVEGPWKVAIGATYKRWSAYPGPVEATVRCPDVDPATGEPFAGPCGAPAPAAPGYSDTVVPHVGVERSLALRPGATAHARGGAYLEPSPAPEQTGASNLYDNARVALSLGYGLALAAPLPRLSLDLFGEVQLLLPRAHQKRGAPAAGGGAGGAGAVRTGGVLVAGGTTLGVAF</sequence>
<evidence type="ECO:0000313" key="2">
    <source>
        <dbReference type="EMBL" id="AUX32785.1"/>
    </source>
</evidence>
<reference evidence="2 3" key="1">
    <citation type="submission" date="2015-09" db="EMBL/GenBank/DDBJ databases">
        <title>Sorangium comparison.</title>
        <authorList>
            <person name="Zaburannyi N."/>
            <person name="Bunk B."/>
            <person name="Overmann J."/>
            <person name="Mueller R."/>
        </authorList>
    </citation>
    <scope>NUCLEOTIDE SEQUENCE [LARGE SCALE GENOMIC DNA]</scope>
    <source>
        <strain evidence="2 3">So ce836</strain>
    </source>
</reference>
<evidence type="ECO:0000313" key="3">
    <source>
        <dbReference type="Proteomes" id="UP000295497"/>
    </source>
</evidence>
<feature type="chain" id="PRO_5020252745" description="Long-chain fatty acid transporter" evidence="1">
    <location>
        <begin position="31"/>
        <end position="440"/>
    </location>
</feature>
<dbReference type="SUPFAM" id="SSF56935">
    <property type="entry name" value="Porins"/>
    <property type="match status" value="1"/>
</dbReference>
<dbReference type="AlphaFoldDB" id="A0A4P2QRH4"/>
<feature type="signal peptide" evidence="1">
    <location>
        <begin position="1"/>
        <end position="30"/>
    </location>
</feature>
<dbReference type="RefSeq" id="WP_129576318.1">
    <property type="nucleotide sequence ID" value="NZ_CP012672.1"/>
</dbReference>
<proteinExistence type="predicted"/>
<gene>
    <name evidence="2" type="ORF">SOCE836_049320</name>
</gene>
<dbReference type="EMBL" id="CP012672">
    <property type="protein sequence ID" value="AUX32785.1"/>
    <property type="molecule type" value="Genomic_DNA"/>
</dbReference>
<evidence type="ECO:0000256" key="1">
    <source>
        <dbReference type="SAM" id="SignalP"/>
    </source>
</evidence>